<gene>
    <name evidence="2" type="ORF">g.11752</name>
    <name evidence="1" type="ORF">g.11753</name>
</gene>
<proteinExistence type="predicted"/>
<accession>A0A1B6EQQ5</accession>
<evidence type="ECO:0008006" key="3">
    <source>
        <dbReference type="Google" id="ProtNLM"/>
    </source>
</evidence>
<reference evidence="1" key="1">
    <citation type="submission" date="2015-11" db="EMBL/GenBank/DDBJ databases">
        <title>De novo transcriptome assembly of four potential Pierce s Disease insect vectors from Arizona vineyards.</title>
        <authorList>
            <person name="Tassone E.E."/>
        </authorList>
    </citation>
    <scope>NUCLEOTIDE SEQUENCE</scope>
</reference>
<dbReference type="EMBL" id="GECZ01003774">
    <property type="protein sequence ID" value="JAS65995.1"/>
    <property type="molecule type" value="Transcribed_RNA"/>
</dbReference>
<dbReference type="PANTHER" id="PTHR45913">
    <property type="entry name" value="EPM2A-INTERACTING PROTEIN 1"/>
    <property type="match status" value="1"/>
</dbReference>
<dbReference type="PANTHER" id="PTHR45913:SF19">
    <property type="entry name" value="LOW QUALITY PROTEIN: ZINC FINGER BED DOMAIN-CONTAINING PROTEIN 5-LIKE"/>
    <property type="match status" value="1"/>
</dbReference>
<evidence type="ECO:0000313" key="1">
    <source>
        <dbReference type="EMBL" id="JAS40282.1"/>
    </source>
</evidence>
<name>A0A1B6EQQ5_9HEMI</name>
<dbReference type="AlphaFoldDB" id="A0A1B6EQQ5"/>
<organism evidence="1">
    <name type="scientific">Cuerna arida</name>
    <dbReference type="NCBI Taxonomy" id="1464854"/>
    <lineage>
        <taxon>Eukaryota</taxon>
        <taxon>Metazoa</taxon>
        <taxon>Ecdysozoa</taxon>
        <taxon>Arthropoda</taxon>
        <taxon>Hexapoda</taxon>
        <taxon>Insecta</taxon>
        <taxon>Pterygota</taxon>
        <taxon>Neoptera</taxon>
        <taxon>Paraneoptera</taxon>
        <taxon>Hemiptera</taxon>
        <taxon>Auchenorrhyncha</taxon>
        <taxon>Membracoidea</taxon>
        <taxon>Cicadellidae</taxon>
        <taxon>Cicadellinae</taxon>
        <taxon>Proconiini</taxon>
        <taxon>Cuerna</taxon>
    </lineage>
</organism>
<sequence length="135" mass="15291">MAKFVNTDKKLVKASYLASYRIAKEGKPHTIGETLLLPVAKNMVEAVLGEKAAKEIEKIPLSNDTVKRRIVKMSLSIEEQLLLQLCESNYFALQVDESIDITNMVQLLVFISFDYQNKKCSKGRIFILQTSSIKH</sequence>
<evidence type="ECO:0000313" key="2">
    <source>
        <dbReference type="EMBL" id="JAS65995.1"/>
    </source>
</evidence>
<protein>
    <recommendedName>
        <fullName evidence="3">DUF4371 domain-containing protein</fullName>
    </recommendedName>
</protein>
<dbReference type="EMBL" id="GECZ01029487">
    <property type="protein sequence ID" value="JAS40282.1"/>
    <property type="molecule type" value="Transcribed_RNA"/>
</dbReference>